<gene>
    <name evidence="1" type="ORF">M5D96_013456</name>
</gene>
<dbReference type="Proteomes" id="UP001059596">
    <property type="component" value="Unassembled WGS sequence"/>
</dbReference>
<comment type="caution">
    <text evidence="1">The sequence shown here is derived from an EMBL/GenBank/DDBJ whole genome shotgun (WGS) entry which is preliminary data.</text>
</comment>
<dbReference type="EMBL" id="JAMKOV010000101">
    <property type="protein sequence ID" value="KAI8033786.1"/>
    <property type="molecule type" value="Genomic_DNA"/>
</dbReference>
<sequence>MRKIQASRPEYPLNNAIHHCRGFHCFRRIFSYILSVKAVLRHCV</sequence>
<organism evidence="1 2">
    <name type="scientific">Drosophila gunungcola</name>
    <name type="common">fruit fly</name>
    <dbReference type="NCBI Taxonomy" id="103775"/>
    <lineage>
        <taxon>Eukaryota</taxon>
        <taxon>Metazoa</taxon>
        <taxon>Ecdysozoa</taxon>
        <taxon>Arthropoda</taxon>
        <taxon>Hexapoda</taxon>
        <taxon>Insecta</taxon>
        <taxon>Pterygota</taxon>
        <taxon>Neoptera</taxon>
        <taxon>Endopterygota</taxon>
        <taxon>Diptera</taxon>
        <taxon>Brachycera</taxon>
        <taxon>Muscomorpha</taxon>
        <taxon>Ephydroidea</taxon>
        <taxon>Drosophilidae</taxon>
        <taxon>Drosophila</taxon>
        <taxon>Sophophora</taxon>
    </lineage>
</organism>
<keyword evidence="2" id="KW-1185">Reference proteome</keyword>
<evidence type="ECO:0000313" key="1">
    <source>
        <dbReference type="EMBL" id="KAI8033786.1"/>
    </source>
</evidence>
<evidence type="ECO:0000313" key="2">
    <source>
        <dbReference type="Proteomes" id="UP001059596"/>
    </source>
</evidence>
<proteinExistence type="predicted"/>
<protein>
    <submittedName>
        <fullName evidence="1">Uncharacterized protein</fullName>
    </submittedName>
</protein>
<name>A0A9Q0BJ44_9MUSC</name>
<reference evidence="1" key="1">
    <citation type="journal article" date="2023" name="Genome Biol. Evol.">
        <title>Long-read-based Genome Assembly of Drosophila gunungcola Reveals Fewer Chemosensory Genes in Flower-breeding Species.</title>
        <authorList>
            <person name="Negi A."/>
            <person name="Liao B.Y."/>
            <person name="Yeh S.D."/>
        </authorList>
    </citation>
    <scope>NUCLEOTIDE SEQUENCE</scope>
    <source>
        <strain evidence="1">Sukarami</strain>
    </source>
</reference>
<accession>A0A9Q0BJ44</accession>
<dbReference type="AlphaFoldDB" id="A0A9Q0BJ44"/>